<name>A0A0N9VNE8_PSEFL</name>
<keyword evidence="1" id="KW-0732">Signal</keyword>
<dbReference type="PROSITE" id="PS51257">
    <property type="entry name" value="PROKAR_LIPOPROTEIN"/>
    <property type="match status" value="1"/>
</dbReference>
<dbReference type="EMBL" id="CP012830">
    <property type="protein sequence ID" value="ALI01493.1"/>
    <property type="molecule type" value="Genomic_DNA"/>
</dbReference>
<feature type="chain" id="PRO_5006039504" description="Lipoprotein" evidence="1">
    <location>
        <begin position="31"/>
        <end position="120"/>
    </location>
</feature>
<evidence type="ECO:0000256" key="1">
    <source>
        <dbReference type="SAM" id="SignalP"/>
    </source>
</evidence>
<reference evidence="2 3" key="2">
    <citation type="journal article" date="2018" name="Nature">
        <title>Mutant phenotypes for thousands of bacterial genes of unknown function.</title>
        <authorList>
            <person name="Price M.N."/>
            <person name="Wetmore K.M."/>
            <person name="Waters R.J."/>
            <person name="Callaghan M."/>
            <person name="Ray J."/>
            <person name="Liu H."/>
            <person name="Kuehl J.V."/>
            <person name="Melnyk R.A."/>
            <person name="Lamson J.S."/>
            <person name="Suh Y."/>
            <person name="Carlson H.K."/>
            <person name="Esquivel Z."/>
            <person name="Sadeeshkumar H."/>
            <person name="Chakraborty R."/>
            <person name="Zane G.M."/>
            <person name="Rubin B.E."/>
            <person name="Wall J.D."/>
            <person name="Visel A."/>
            <person name="Bristow J."/>
            <person name="Blow M.J."/>
            <person name="Arkin A.P."/>
            <person name="Deutschbauer A.M."/>
        </authorList>
    </citation>
    <scope>NUCLEOTIDE SEQUENCE [LARGE SCALE GENOMIC DNA]</scope>
    <source>
        <strain evidence="2 3">FW300-N2E3</strain>
    </source>
</reference>
<evidence type="ECO:0000313" key="3">
    <source>
        <dbReference type="Proteomes" id="UP000066487"/>
    </source>
</evidence>
<proteinExistence type="predicted"/>
<accession>A0A0N9VNE8</accession>
<evidence type="ECO:0008006" key="4">
    <source>
        <dbReference type="Google" id="ProtNLM"/>
    </source>
</evidence>
<reference evidence="3" key="1">
    <citation type="submission" date="2015-09" db="EMBL/GenBank/DDBJ databases">
        <title>Whole genome sequence of Pseudomonas fluorescens FW300-N2E3.</title>
        <authorList>
            <person name="Ray J."/>
            <person name="Melnyk R."/>
            <person name="Deutschbauer A."/>
        </authorList>
    </citation>
    <scope>NUCLEOTIDE SEQUENCE [LARGE SCALE GENOMIC DNA]</scope>
    <source>
        <strain evidence="3">FW300-N2E3</strain>
    </source>
</reference>
<gene>
    <name evidence="2" type="ORF">AO353_10560</name>
</gene>
<feature type="signal peptide" evidence="1">
    <location>
        <begin position="1"/>
        <end position="30"/>
    </location>
</feature>
<protein>
    <recommendedName>
        <fullName evidence="4">Lipoprotein</fullName>
    </recommendedName>
</protein>
<sequence>MMLVRANTSKKPVFLCATLILSFLFGSACATPPSPSGRGVPISADLNHALKQRQLALERVALADFQALVTVASEVGRSGDGDDARSQRMTFEGFQALDFGIDDFVLRSKLGDVAIIWMVL</sequence>
<dbReference type="Proteomes" id="UP000066487">
    <property type="component" value="Chromosome"/>
</dbReference>
<organism evidence="2 3">
    <name type="scientific">Pseudomonas fluorescens</name>
    <dbReference type="NCBI Taxonomy" id="294"/>
    <lineage>
        <taxon>Bacteria</taxon>
        <taxon>Pseudomonadati</taxon>
        <taxon>Pseudomonadota</taxon>
        <taxon>Gammaproteobacteria</taxon>
        <taxon>Pseudomonadales</taxon>
        <taxon>Pseudomonadaceae</taxon>
        <taxon>Pseudomonas</taxon>
    </lineage>
</organism>
<evidence type="ECO:0000313" key="2">
    <source>
        <dbReference type="EMBL" id="ALI01493.1"/>
    </source>
</evidence>
<dbReference type="AlphaFoldDB" id="A0A0N9VNE8"/>